<keyword evidence="1 4" id="KW-0732">Signal</keyword>
<dbReference type="Gene3D" id="3.40.30.10">
    <property type="entry name" value="Glutaredoxin"/>
    <property type="match status" value="1"/>
</dbReference>
<gene>
    <name evidence="6" type="ORF">VTAP4600_B0780</name>
</gene>
<organism evidence="6 7">
    <name type="scientific">Vibrio tapetis subsp. tapetis</name>
    <dbReference type="NCBI Taxonomy" id="1671868"/>
    <lineage>
        <taxon>Bacteria</taxon>
        <taxon>Pseudomonadati</taxon>
        <taxon>Pseudomonadota</taxon>
        <taxon>Gammaproteobacteria</taxon>
        <taxon>Vibrionales</taxon>
        <taxon>Vibrionaceae</taxon>
        <taxon>Vibrio</taxon>
    </lineage>
</organism>
<dbReference type="KEGG" id="vta:B0780"/>
<dbReference type="OrthoDB" id="9784896at2"/>
<accession>A0A2N8ZKF4</accession>
<comment type="similarity">
    <text evidence="2">Belongs to the thioredoxin family.</text>
</comment>
<dbReference type="Proteomes" id="UP000235828">
    <property type="component" value="Chromosome B"/>
</dbReference>
<dbReference type="PIRSF" id="PIRSF001488">
    <property type="entry name" value="Tdi_protein"/>
    <property type="match status" value="1"/>
</dbReference>
<evidence type="ECO:0000313" key="6">
    <source>
        <dbReference type="EMBL" id="SON52391.1"/>
    </source>
</evidence>
<evidence type="ECO:0000256" key="2">
    <source>
        <dbReference type="PIRNR" id="PIRNR001488"/>
    </source>
</evidence>
<evidence type="ECO:0000313" key="7">
    <source>
        <dbReference type="Proteomes" id="UP000235828"/>
    </source>
</evidence>
<dbReference type="Pfam" id="PF13462">
    <property type="entry name" value="Thioredoxin_4"/>
    <property type="match status" value="1"/>
</dbReference>
<evidence type="ECO:0000259" key="5">
    <source>
        <dbReference type="Pfam" id="PF13462"/>
    </source>
</evidence>
<dbReference type="InterPro" id="IPR023205">
    <property type="entry name" value="DsbA/DsbL"/>
</dbReference>
<feature type="domain" description="Thioredoxin-like fold" evidence="5">
    <location>
        <begin position="45"/>
        <end position="188"/>
    </location>
</feature>
<dbReference type="RefSeq" id="WP_102524658.1">
    <property type="nucleotide sequence ID" value="NZ_LT960612.1"/>
</dbReference>
<keyword evidence="2" id="KW-0574">Periplasm</keyword>
<comment type="subcellular location">
    <subcellularLocation>
        <location evidence="2">Periplasm</location>
    </subcellularLocation>
</comment>
<evidence type="ECO:0000256" key="1">
    <source>
        <dbReference type="ARBA" id="ARBA00022729"/>
    </source>
</evidence>
<dbReference type="SUPFAM" id="SSF52833">
    <property type="entry name" value="Thioredoxin-like"/>
    <property type="match status" value="1"/>
</dbReference>
<dbReference type="AlphaFoldDB" id="A0A2N8ZKF4"/>
<feature type="signal peptide" evidence="4">
    <location>
        <begin position="1"/>
        <end position="24"/>
    </location>
</feature>
<dbReference type="InterPro" id="IPR012336">
    <property type="entry name" value="Thioredoxin-like_fold"/>
</dbReference>
<name>A0A2N8ZKF4_9VIBR</name>
<dbReference type="GO" id="GO:0042597">
    <property type="term" value="C:periplasmic space"/>
    <property type="evidence" value="ECO:0007669"/>
    <property type="project" value="UniProtKB-SubCell"/>
</dbReference>
<dbReference type="InterPro" id="IPR036249">
    <property type="entry name" value="Thioredoxin-like_sf"/>
</dbReference>
<evidence type="ECO:0000256" key="3">
    <source>
        <dbReference type="PIRSR" id="PIRSR001488-1"/>
    </source>
</evidence>
<feature type="disulfide bond" description="Redox-active" evidence="3">
    <location>
        <begin position="54"/>
        <end position="57"/>
    </location>
</feature>
<feature type="chain" id="PRO_5014692664" description="Thiol:disulfide interchange protein" evidence="4">
    <location>
        <begin position="25"/>
        <end position="210"/>
    </location>
</feature>
<keyword evidence="7" id="KW-1185">Reference proteome</keyword>
<dbReference type="EMBL" id="LT960612">
    <property type="protein sequence ID" value="SON52391.1"/>
    <property type="molecule type" value="Genomic_DNA"/>
</dbReference>
<keyword evidence="2" id="KW-1015">Disulfide bond</keyword>
<reference evidence="6 7" key="1">
    <citation type="submission" date="2017-10" db="EMBL/GenBank/DDBJ databases">
        <authorList>
            <person name="Banno H."/>
            <person name="Chua N.-H."/>
        </authorList>
    </citation>
    <scope>NUCLEOTIDE SEQUENCE [LARGE SCALE GENOMIC DNA]</scope>
    <source>
        <strain evidence="6">Vibrio tapetis CECT4600</strain>
    </source>
</reference>
<evidence type="ECO:0000256" key="4">
    <source>
        <dbReference type="SAM" id="SignalP"/>
    </source>
</evidence>
<sequence length="210" mass="23908">MLNKTKSFVSIALLSFAFSTPALALDLKEGTDFQVVTANVQQDNDVRVYFSFRCWHCATMDSVYAEIAQQLPKDVCVKKVPVFSPNDKLDILYTKGFAVAESCNKDKEYTQVLFDALKANEAPQCMNTLTELLAKELDIEPLEFQKQFMAKETNDKLHEYMNDIERMKINAVPAVIIGNQYQVLPKRVTSFQEYKDLVENLVNKKLTEAA</sequence>
<proteinExistence type="inferred from homology"/>
<dbReference type="PANTHER" id="PTHR35891">
    <property type="entry name" value="THIOL:DISULFIDE INTERCHANGE PROTEIN DSBA"/>
    <property type="match status" value="1"/>
</dbReference>
<dbReference type="InterPro" id="IPR050824">
    <property type="entry name" value="Thiol_disulfide_DsbA"/>
</dbReference>
<dbReference type="PANTHER" id="PTHR35891:SF3">
    <property type="entry name" value="THIOL:DISULFIDE INTERCHANGE PROTEIN DSBL"/>
    <property type="match status" value="1"/>
</dbReference>
<protein>
    <recommendedName>
        <fullName evidence="2">Thiol:disulfide interchange protein</fullName>
    </recommendedName>
</protein>